<evidence type="ECO:0000313" key="1">
    <source>
        <dbReference type="EMBL" id="SOE59163.1"/>
    </source>
</evidence>
<name>A0A2C8Z5Z0_9MICO</name>
<dbReference type="Proteomes" id="UP000219440">
    <property type="component" value="Unassembled WGS sequence"/>
</dbReference>
<keyword evidence="2" id="KW-1185">Reference proteome</keyword>
<dbReference type="OrthoDB" id="9761519at2"/>
<dbReference type="InterPro" id="IPR053161">
    <property type="entry name" value="Ulvan_degrading_GH"/>
</dbReference>
<dbReference type="EMBL" id="OCST01000002">
    <property type="protein sequence ID" value="SOE59163.1"/>
    <property type="molecule type" value="Genomic_DNA"/>
</dbReference>
<proteinExistence type="predicted"/>
<evidence type="ECO:0000313" key="2">
    <source>
        <dbReference type="Proteomes" id="UP000219440"/>
    </source>
</evidence>
<dbReference type="AlphaFoldDB" id="A0A2C8Z5Z0"/>
<dbReference type="PANTHER" id="PTHR36848">
    <property type="entry name" value="DNA-BINDING PROTEIN (PUTATIVE SECRETED PROTEIN)-RELATED"/>
    <property type="match status" value="1"/>
</dbReference>
<reference evidence="1 2" key="1">
    <citation type="submission" date="2017-09" db="EMBL/GenBank/DDBJ databases">
        <authorList>
            <person name="Ehlers B."/>
            <person name="Leendertz F.H."/>
        </authorList>
    </citation>
    <scope>NUCLEOTIDE SEQUENCE [LARGE SCALE GENOMIC DNA]</scope>
    <source>
        <strain evidence="1 2">CGMCC 1.05381</strain>
    </source>
</reference>
<gene>
    <name evidence="1" type="ORF">SAMN06296378_0891</name>
</gene>
<dbReference type="RefSeq" id="WP_097060045.1">
    <property type="nucleotide sequence ID" value="NZ_BMLC01000001.1"/>
</dbReference>
<accession>A0A2C8Z5Z0</accession>
<organism evidence="1 2">
    <name type="scientific">Salinibacterium xinjiangense</name>
    <dbReference type="NCBI Taxonomy" id="386302"/>
    <lineage>
        <taxon>Bacteria</taxon>
        <taxon>Bacillati</taxon>
        <taxon>Actinomycetota</taxon>
        <taxon>Actinomycetes</taxon>
        <taxon>Micrococcales</taxon>
        <taxon>Microbacteriaceae</taxon>
        <taxon>Salinibacterium</taxon>
    </lineage>
</organism>
<sequence length="1158" mass="125927">MTAWTSPRILSIADAYSAFVEPPASTHPTPFFWWSGADLSRPRLEWELDQLKNKGIGGTIVGYSHLPDGRLDHGDPAPFTEEWWELFRWFVDASANRGMTTGIQDYGVIGTVLKSVAPQTSGLNAGTLSNVMTDIEAGEPAILDASDGQIISAIAWPASLSIGQAIALDPVTLSSPAVEWEERTEPWHLSAVVRTRGKIGLDYTDFDPLHPDSGAAVIDTFYSNFQRELGDLFGTSFRTFFQDELDLGITMPMWNDAVAEALSIEFPEPHLIHALWHDLGECSTAFRSRYRDTIVDLLVSNYFRPIYEWLDARGVLLVMDQISRGDLRLGHTHYADFMETMQWYHGPGNDDPDLRGPRGTAAFAISASIARAAERPLVVNEAFHSSGWAVTPSEIITGANVGFVSGANHLVMHGLNYTTEAGWWEWASPDFHFRQPWWVHSAPLWKYFARVSSILRCGLDAQEVAVLDPSVDLDLDPDTGSPEIARELLTSLRAAGLPALAISQSTLAAAPVSDHGLQVGGMPLRVIVLPGMRTVRDSILGILSAFVASGGQVIAVDDLPRRTESRSLGVHDTAGWTLANSITDVIAELRNSPAVTPTAPGLMVAHRRLDDADIFFIVNSTDAPIEAPFILTDARRLVESWDPWTGRATAARRSDGAITLRLEAGRAEVLVVLDQSDDLALEAIDLPSRTSPLPDAWTVEYLSGLANNYKDFALDERLDLGIETVRFTVENTTKPARADVGTRFFVLGPVRPEESLTVEKRLLMSEPDFETPIGNLSWRPYDFSPSWGIDDDPLQRDLMIGPHGLKGARDDFLDPLVLDPIIAPGSLYYFCSRAPTPEGSELLRAGSRARFTVWIDGRLAIDNAIEEPAAWYPPWSLRDLRITGSSTHVDTPHDFSVVLIKLTVSADQPTRGYVVLGGSETASPTLATMRWWEGSDPARMFQPRAKHAGGVRASLTMPPGSRSAEVRAIGPVVTATVNGSELHVVAMDASPARGEPLVVSTITIPDDLNGMLDITVRGAVDLGNTGGIFTSPIRWTTAPQRVPLASWANCGLADFSGRMKYTTTFTWTRRPGGVGLGLQGLVGSAEVTLNGQTLGILFDESTTLDLSGAVLDGDNVIEIECANTLGNYYGRWPTPYASTSDAGGGFRAAVLVSAELDG</sequence>
<dbReference type="SUPFAM" id="SSF49785">
    <property type="entry name" value="Galactose-binding domain-like"/>
    <property type="match status" value="1"/>
</dbReference>
<dbReference type="InterPro" id="IPR008979">
    <property type="entry name" value="Galactose-bd-like_sf"/>
</dbReference>
<dbReference type="PANTHER" id="PTHR36848:SF2">
    <property type="entry name" value="SECRETED PROTEIN"/>
    <property type="match status" value="1"/>
</dbReference>
<protein>
    <submittedName>
        <fullName evidence="1">Alpha-L-rhamnosidase</fullName>
    </submittedName>
</protein>
<dbReference type="Pfam" id="PF17132">
    <property type="entry name" value="Glyco_hydro_106"/>
    <property type="match status" value="1"/>
</dbReference>